<dbReference type="InterPro" id="IPR016032">
    <property type="entry name" value="Sig_transdc_resp-reg_C-effctor"/>
</dbReference>
<proteinExistence type="predicted"/>
<dbReference type="Proteomes" id="UP000500882">
    <property type="component" value="Chromosome"/>
</dbReference>
<sequence length="383" mass="44690">MRPKIIILLSAIACIGGIVFFLACKYTYEFKVTELKEKAKETFTEALDKELKNRNINGGLSFYFNSESAISTEMPDSVYWEDASGRHLYRMDSKKNSMNITHNSNLRALHTFIFYEKPLQPDSLNLIWDEQLNKADIYLESALRISLTHEDGSVESQKTYQSEWCNSSNLVFTFYIGYACEIEVMGYLHYTLWGMIYKEVLLYLLLYIIVGYGFYTFFIILSRRINSLRSKEIVEIIKETPVEILKEVPVEIIKEVQVEKQIIKEVQRVDIIPLHSYILGESLIFYADQNIIEVNDVKYNIQGQSSLLLELFFQEKDNGYTLKEDFIIEKLWPDNSGNDERMHKVIGRLRSFLRKIDPSLSIINKNGTYRLIISEKSLVKRNS</sequence>
<dbReference type="SUPFAM" id="SSF46894">
    <property type="entry name" value="C-terminal effector domain of the bipartite response regulators"/>
    <property type="match status" value="1"/>
</dbReference>
<keyword evidence="1" id="KW-0812">Transmembrane</keyword>
<protein>
    <submittedName>
        <fullName evidence="2">Uncharacterized protein</fullName>
    </submittedName>
</protein>
<dbReference type="GO" id="GO:0003677">
    <property type="term" value="F:DNA binding"/>
    <property type="evidence" value="ECO:0007669"/>
    <property type="project" value="InterPro"/>
</dbReference>
<evidence type="ECO:0000256" key="1">
    <source>
        <dbReference type="SAM" id="Phobius"/>
    </source>
</evidence>
<keyword evidence="1" id="KW-0472">Membrane</keyword>
<evidence type="ECO:0000313" key="2">
    <source>
        <dbReference type="EMBL" id="BCA50433.1"/>
    </source>
</evidence>
<feature type="transmembrane region" description="Helical" evidence="1">
    <location>
        <begin position="6"/>
        <end position="28"/>
    </location>
</feature>
<dbReference type="Gene3D" id="1.10.10.10">
    <property type="entry name" value="Winged helix-like DNA-binding domain superfamily/Winged helix DNA-binding domain"/>
    <property type="match status" value="1"/>
</dbReference>
<evidence type="ECO:0000313" key="3">
    <source>
        <dbReference type="Proteomes" id="UP000500882"/>
    </source>
</evidence>
<feature type="transmembrane region" description="Helical" evidence="1">
    <location>
        <begin position="170"/>
        <end position="188"/>
    </location>
</feature>
<dbReference type="GO" id="GO:0006355">
    <property type="term" value="P:regulation of DNA-templated transcription"/>
    <property type="evidence" value="ECO:0007669"/>
    <property type="project" value="InterPro"/>
</dbReference>
<organism evidence="2 3">
    <name type="scientific">Bacteroides thetaiotaomicron</name>
    <dbReference type="NCBI Taxonomy" id="818"/>
    <lineage>
        <taxon>Bacteria</taxon>
        <taxon>Pseudomonadati</taxon>
        <taxon>Bacteroidota</taxon>
        <taxon>Bacteroidia</taxon>
        <taxon>Bacteroidales</taxon>
        <taxon>Bacteroidaceae</taxon>
        <taxon>Bacteroides</taxon>
    </lineage>
</organism>
<dbReference type="InterPro" id="IPR036388">
    <property type="entry name" value="WH-like_DNA-bd_sf"/>
</dbReference>
<gene>
    <name evidence="2" type="ORF">BatF92_23750</name>
</gene>
<dbReference type="RefSeq" id="WP_172556710.1">
    <property type="nucleotide sequence ID" value="NZ_AP022660.1"/>
</dbReference>
<name>A0A679HGT5_BACT4</name>
<keyword evidence="1" id="KW-1133">Transmembrane helix</keyword>
<feature type="transmembrane region" description="Helical" evidence="1">
    <location>
        <begin position="200"/>
        <end position="221"/>
    </location>
</feature>
<dbReference type="PROSITE" id="PS51257">
    <property type="entry name" value="PROKAR_LIPOPROTEIN"/>
    <property type="match status" value="1"/>
</dbReference>
<dbReference type="EMBL" id="AP022660">
    <property type="protein sequence ID" value="BCA50433.1"/>
    <property type="molecule type" value="Genomic_DNA"/>
</dbReference>
<accession>A0A679HGT5</accession>
<reference evidence="2 3" key="1">
    <citation type="submission" date="2020-02" db="EMBL/GenBank/DDBJ databases">
        <title>Whole-genome sequencing and comparative analysis of the genomes of Bacteroides thetaiotaomicron and Escherichia coli isolated from a healthy resident in Vietnam.</title>
        <authorList>
            <person name="Mohsin M."/>
            <person name="Tanaka K."/>
            <person name="Kawahara R."/>
            <person name="Kondo S."/>
            <person name="Noguchi H."/>
            <person name="Motooka D."/>
            <person name="Nakamura S."/>
            <person name="Khong D.T."/>
            <person name="Nguyen T.N."/>
            <person name="Tran H.T."/>
            <person name="Yamamoto Y."/>
        </authorList>
    </citation>
    <scope>NUCLEOTIDE SEQUENCE [LARGE SCALE GENOMIC DNA]</scope>
    <source>
        <strain evidence="2 3">F9-2</strain>
    </source>
</reference>
<dbReference type="AlphaFoldDB" id="A0A679HGT5"/>